<gene>
    <name evidence="1" type="ORF">T459_30623</name>
</gene>
<dbReference type="PRINTS" id="PR00347">
    <property type="entry name" value="THAUMATIN"/>
</dbReference>
<dbReference type="Pfam" id="PF00314">
    <property type="entry name" value="Thaumatin"/>
    <property type="match status" value="1"/>
</dbReference>
<proteinExistence type="predicted"/>
<dbReference type="OMA" id="YIEINIR"/>
<accession>A0A2G2Y8Y3</accession>
<evidence type="ECO:0000313" key="2">
    <source>
        <dbReference type="Proteomes" id="UP000222542"/>
    </source>
</evidence>
<dbReference type="Gramene" id="PHT66198">
    <property type="protein sequence ID" value="PHT66198"/>
    <property type="gene ID" value="T459_30623"/>
</dbReference>
<dbReference type="SUPFAM" id="SSF49870">
    <property type="entry name" value="Osmotin, thaumatin-like protein"/>
    <property type="match status" value="1"/>
</dbReference>
<evidence type="ECO:0000313" key="1">
    <source>
        <dbReference type="EMBL" id="PHT66198.1"/>
    </source>
</evidence>
<protein>
    <submittedName>
        <fullName evidence="1">Thaumatin-like protein</fullName>
    </submittedName>
</protein>
<comment type="caution">
    <text evidence="1">The sequence shown here is derived from an EMBL/GenBank/DDBJ whole genome shotgun (WGS) entry which is preliminary data.</text>
</comment>
<dbReference type="PANTHER" id="PTHR31048">
    <property type="entry name" value="OS03G0233200 PROTEIN"/>
    <property type="match status" value="1"/>
</dbReference>
<dbReference type="SMART" id="SM00205">
    <property type="entry name" value="THN"/>
    <property type="match status" value="1"/>
</dbReference>
<dbReference type="Proteomes" id="UP000222542">
    <property type="component" value="Unassembled WGS sequence"/>
</dbReference>
<dbReference type="AlphaFoldDB" id="A0A2G2Y8Y3"/>
<reference evidence="1 2" key="2">
    <citation type="journal article" date="2017" name="Genome Biol.">
        <title>New reference genome sequences of hot pepper reveal the massive evolution of plant disease-resistance genes by retroduplication.</title>
        <authorList>
            <person name="Kim S."/>
            <person name="Park J."/>
            <person name="Yeom S.I."/>
            <person name="Kim Y.M."/>
            <person name="Seo E."/>
            <person name="Kim K.T."/>
            <person name="Kim M.S."/>
            <person name="Lee J.M."/>
            <person name="Cheong K."/>
            <person name="Shin H.S."/>
            <person name="Kim S.B."/>
            <person name="Han K."/>
            <person name="Lee J."/>
            <person name="Park M."/>
            <person name="Lee H.A."/>
            <person name="Lee H.Y."/>
            <person name="Lee Y."/>
            <person name="Oh S."/>
            <person name="Lee J.H."/>
            <person name="Choi E."/>
            <person name="Choi E."/>
            <person name="Lee S.E."/>
            <person name="Jeon J."/>
            <person name="Kim H."/>
            <person name="Choi G."/>
            <person name="Song H."/>
            <person name="Lee J."/>
            <person name="Lee S.C."/>
            <person name="Kwon J.K."/>
            <person name="Lee H.Y."/>
            <person name="Koo N."/>
            <person name="Hong Y."/>
            <person name="Kim R.W."/>
            <person name="Kang W.H."/>
            <person name="Huh J.H."/>
            <person name="Kang B.C."/>
            <person name="Yang T.J."/>
            <person name="Lee Y.H."/>
            <person name="Bennetzen J.L."/>
            <person name="Choi D."/>
        </authorList>
    </citation>
    <scope>NUCLEOTIDE SEQUENCE [LARGE SCALE GENOMIC DNA]</scope>
    <source>
        <strain evidence="2">cv. CM334</strain>
    </source>
</reference>
<dbReference type="Gene3D" id="2.60.110.10">
    <property type="entry name" value="Thaumatin"/>
    <property type="match status" value="1"/>
</dbReference>
<sequence length="119" mass="13160">MNFIKSFFISLSFGTPQLFSSQAYIEINIRNNYPFTVWAVAVPGGGQRLEYGGTWTILDIIIISTRNGCIWGRTNCNLDTSDCGHCQTGDCNGLLECQDYGTPPNTLAEHALNLFNSLD</sequence>
<dbReference type="EMBL" id="AYRZ02000012">
    <property type="protein sequence ID" value="PHT66198.1"/>
    <property type="molecule type" value="Genomic_DNA"/>
</dbReference>
<dbReference type="PROSITE" id="PS51367">
    <property type="entry name" value="THAUMATIN_2"/>
    <property type="match status" value="1"/>
</dbReference>
<dbReference type="InterPro" id="IPR001938">
    <property type="entry name" value="Thaumatin"/>
</dbReference>
<name>A0A2G2Y8Y3_CAPAN</name>
<keyword evidence="2" id="KW-1185">Reference proteome</keyword>
<organism evidence="1 2">
    <name type="scientific">Capsicum annuum</name>
    <name type="common">Capsicum pepper</name>
    <dbReference type="NCBI Taxonomy" id="4072"/>
    <lineage>
        <taxon>Eukaryota</taxon>
        <taxon>Viridiplantae</taxon>
        <taxon>Streptophyta</taxon>
        <taxon>Embryophyta</taxon>
        <taxon>Tracheophyta</taxon>
        <taxon>Spermatophyta</taxon>
        <taxon>Magnoliopsida</taxon>
        <taxon>eudicotyledons</taxon>
        <taxon>Gunneridae</taxon>
        <taxon>Pentapetalae</taxon>
        <taxon>asterids</taxon>
        <taxon>lamiids</taxon>
        <taxon>Solanales</taxon>
        <taxon>Solanaceae</taxon>
        <taxon>Solanoideae</taxon>
        <taxon>Capsiceae</taxon>
        <taxon>Capsicum</taxon>
    </lineage>
</organism>
<dbReference type="InterPro" id="IPR037176">
    <property type="entry name" value="Osmotin/thaumatin-like_sf"/>
</dbReference>
<reference evidence="1 2" key="1">
    <citation type="journal article" date="2014" name="Nat. Genet.">
        <title>Genome sequence of the hot pepper provides insights into the evolution of pungency in Capsicum species.</title>
        <authorList>
            <person name="Kim S."/>
            <person name="Park M."/>
            <person name="Yeom S.I."/>
            <person name="Kim Y.M."/>
            <person name="Lee J.M."/>
            <person name="Lee H.A."/>
            <person name="Seo E."/>
            <person name="Choi J."/>
            <person name="Cheong K."/>
            <person name="Kim K.T."/>
            <person name="Jung K."/>
            <person name="Lee G.W."/>
            <person name="Oh S.K."/>
            <person name="Bae C."/>
            <person name="Kim S.B."/>
            <person name="Lee H.Y."/>
            <person name="Kim S.Y."/>
            <person name="Kim M.S."/>
            <person name="Kang B.C."/>
            <person name="Jo Y.D."/>
            <person name="Yang H.B."/>
            <person name="Jeong H.J."/>
            <person name="Kang W.H."/>
            <person name="Kwon J.K."/>
            <person name="Shin C."/>
            <person name="Lim J.Y."/>
            <person name="Park J.H."/>
            <person name="Huh J.H."/>
            <person name="Kim J.S."/>
            <person name="Kim B.D."/>
            <person name="Cohen O."/>
            <person name="Paran I."/>
            <person name="Suh M.C."/>
            <person name="Lee S.B."/>
            <person name="Kim Y.K."/>
            <person name="Shin Y."/>
            <person name="Noh S.J."/>
            <person name="Park J."/>
            <person name="Seo Y.S."/>
            <person name="Kwon S.Y."/>
            <person name="Kim H.A."/>
            <person name="Park J.M."/>
            <person name="Kim H.J."/>
            <person name="Choi S.B."/>
            <person name="Bosland P.W."/>
            <person name="Reeves G."/>
            <person name="Jo S.H."/>
            <person name="Lee B.W."/>
            <person name="Cho H.T."/>
            <person name="Choi H.S."/>
            <person name="Lee M.S."/>
            <person name="Yu Y."/>
            <person name="Do Choi Y."/>
            <person name="Park B.S."/>
            <person name="van Deynze A."/>
            <person name="Ashrafi H."/>
            <person name="Hill T."/>
            <person name="Kim W.T."/>
            <person name="Pai H.S."/>
            <person name="Ahn H.K."/>
            <person name="Yeam I."/>
            <person name="Giovannoni J.J."/>
            <person name="Rose J.K."/>
            <person name="Sorensen I."/>
            <person name="Lee S.J."/>
            <person name="Kim R.W."/>
            <person name="Choi I.Y."/>
            <person name="Choi B.S."/>
            <person name="Lim J.S."/>
            <person name="Lee Y.H."/>
            <person name="Choi D."/>
        </authorList>
    </citation>
    <scope>NUCLEOTIDE SEQUENCE [LARGE SCALE GENOMIC DNA]</scope>
    <source>
        <strain evidence="2">cv. CM334</strain>
    </source>
</reference>